<reference evidence="2" key="1">
    <citation type="submission" date="2022-11" db="EMBL/GenBank/DDBJ databases">
        <title>Robbsia betulipollinis sp. nov., isolated from pollen of birch (Betula pendula).</title>
        <authorList>
            <person name="Shi H."/>
            <person name="Ambika Manirajan B."/>
            <person name="Ratering S."/>
            <person name="Geissler-Plaum R."/>
            <person name="Schnell S."/>
        </authorList>
    </citation>
    <scope>NUCLEOTIDE SEQUENCE</scope>
    <source>
        <strain evidence="2">Bb-Pol-6</strain>
    </source>
</reference>
<dbReference type="Pfam" id="PF00494">
    <property type="entry name" value="SQS_PSY"/>
    <property type="match status" value="1"/>
</dbReference>
<name>A0ABT3ZP15_9BURK</name>
<dbReference type="InterPro" id="IPR033904">
    <property type="entry name" value="Trans_IPPS_HH"/>
</dbReference>
<dbReference type="PANTHER" id="PTHR31480">
    <property type="entry name" value="BIFUNCTIONAL LYCOPENE CYCLASE/PHYTOENE SYNTHASE"/>
    <property type="match status" value="1"/>
</dbReference>
<dbReference type="SUPFAM" id="SSF48576">
    <property type="entry name" value="Terpenoid synthases"/>
    <property type="match status" value="1"/>
</dbReference>
<comment type="caution">
    <text evidence="2">The sequence shown here is derived from an EMBL/GenBank/DDBJ whole genome shotgun (WGS) entry which is preliminary data.</text>
</comment>
<dbReference type="InterPro" id="IPR008949">
    <property type="entry name" value="Isoprenoid_synthase_dom_sf"/>
</dbReference>
<accession>A0ABT3ZP15</accession>
<evidence type="ECO:0000313" key="2">
    <source>
        <dbReference type="EMBL" id="MCY0388147.1"/>
    </source>
</evidence>
<gene>
    <name evidence="2" type="ORF">OVY01_13050</name>
</gene>
<dbReference type="Gene3D" id="1.10.600.10">
    <property type="entry name" value="Farnesyl Diphosphate Synthase"/>
    <property type="match status" value="1"/>
</dbReference>
<evidence type="ECO:0000256" key="1">
    <source>
        <dbReference type="SAM" id="MobiDB-lite"/>
    </source>
</evidence>
<organism evidence="2 3">
    <name type="scientific">Robbsia betulipollinis</name>
    <dbReference type="NCBI Taxonomy" id="2981849"/>
    <lineage>
        <taxon>Bacteria</taxon>
        <taxon>Pseudomonadati</taxon>
        <taxon>Pseudomonadota</taxon>
        <taxon>Betaproteobacteria</taxon>
        <taxon>Burkholderiales</taxon>
        <taxon>Burkholderiaceae</taxon>
        <taxon>Robbsia</taxon>
    </lineage>
</organism>
<feature type="compositionally biased region" description="Low complexity" evidence="1">
    <location>
        <begin position="155"/>
        <end position="167"/>
    </location>
</feature>
<dbReference type="CDD" id="cd00683">
    <property type="entry name" value="Trans_IPPS_HH"/>
    <property type="match status" value="1"/>
</dbReference>
<proteinExistence type="predicted"/>
<keyword evidence="3" id="KW-1185">Reference proteome</keyword>
<dbReference type="RefSeq" id="WP_267848018.1">
    <property type="nucleotide sequence ID" value="NZ_JAPMXC010000002.1"/>
</dbReference>
<sequence>MKPLDYCQQKAAPPGSTLYYALQQARPARRPALTALHAYRRELADTVLESSDPSIAQAKLDWWRRETLSLSQGAPSHPVSHALAATLPRLCQAPAPLFALIDGFEQDLRQARYLDLTGLKNYLAVVSGDFTEQIARASRRNDATAAVVPSERDAAAPAPTKDAPSAARAPSWAHRLGVALSFASIIADLGADARHGRIYLPISEMQQFGVSAADILNRRYSTAFTALMAFQTARARSELHASLDAIPRAERRSQASLRAQAAMALRLLAEIEASGFQVLHQRIALTPVRNLLVAWWAARR</sequence>
<evidence type="ECO:0000313" key="3">
    <source>
        <dbReference type="Proteomes" id="UP001082899"/>
    </source>
</evidence>
<protein>
    <submittedName>
        <fullName evidence="2">Squalene/phytoene synthase family protein</fullName>
    </submittedName>
</protein>
<dbReference type="InterPro" id="IPR002060">
    <property type="entry name" value="Squ/phyt_synthse"/>
</dbReference>
<dbReference type="EMBL" id="JAPMXC010000002">
    <property type="protein sequence ID" value="MCY0388147.1"/>
    <property type="molecule type" value="Genomic_DNA"/>
</dbReference>
<dbReference type="Proteomes" id="UP001082899">
    <property type="component" value="Unassembled WGS sequence"/>
</dbReference>
<feature type="region of interest" description="Disordered" evidence="1">
    <location>
        <begin position="145"/>
        <end position="167"/>
    </location>
</feature>